<protein>
    <submittedName>
        <fullName evidence="1">Uncharacterized protein</fullName>
    </submittedName>
</protein>
<evidence type="ECO:0000313" key="2">
    <source>
        <dbReference type="Proteomes" id="UP000694389"/>
    </source>
</evidence>
<evidence type="ECO:0000313" key="1">
    <source>
        <dbReference type="Ensembl" id="ENSDLAP00005075933.1"/>
    </source>
</evidence>
<dbReference type="AlphaFoldDB" id="A0A8P4GG86"/>
<reference evidence="1" key="2">
    <citation type="submission" date="2025-09" db="UniProtKB">
        <authorList>
            <consortium name="Ensembl"/>
        </authorList>
    </citation>
    <scope>IDENTIFICATION</scope>
</reference>
<dbReference type="Ensembl" id="ENSDLAT00005086587.1">
    <property type="protein sequence ID" value="ENSDLAP00005075933.1"/>
    <property type="gene ID" value="ENSDLAG00005027695.1"/>
</dbReference>
<dbReference type="Proteomes" id="UP000694389">
    <property type="component" value="Unassembled WGS sequence"/>
</dbReference>
<proteinExistence type="predicted"/>
<organism evidence="1 2">
    <name type="scientific">Dicentrarchus labrax</name>
    <name type="common">European seabass</name>
    <name type="synonym">Morone labrax</name>
    <dbReference type="NCBI Taxonomy" id="13489"/>
    <lineage>
        <taxon>Eukaryota</taxon>
        <taxon>Metazoa</taxon>
        <taxon>Chordata</taxon>
        <taxon>Craniata</taxon>
        <taxon>Vertebrata</taxon>
        <taxon>Euteleostomi</taxon>
        <taxon>Actinopterygii</taxon>
        <taxon>Neopterygii</taxon>
        <taxon>Teleostei</taxon>
        <taxon>Neoteleostei</taxon>
        <taxon>Acanthomorphata</taxon>
        <taxon>Eupercaria</taxon>
        <taxon>Moronidae</taxon>
        <taxon>Dicentrarchus</taxon>
    </lineage>
</organism>
<sequence>TNDAHLEFVAKLESIGHTEVNSLEESDYLLVFCPAALNVGTDVSEALKTFQVGNGGKPTILVMMHHTLNPDQVIADSRRLVNVNVKLTVDCLFYKDKLLTSNRNDTAWFDVQKHLGVSKVKFFVILAGKTNDAHLEFVAKLKSIGQTEVNSPEESDYLLTLLCICCLNRQLFANKFSTSILKF</sequence>
<reference evidence="1" key="1">
    <citation type="submission" date="2025-08" db="UniProtKB">
        <authorList>
            <consortium name="Ensembl"/>
        </authorList>
    </citation>
    <scope>IDENTIFICATION</scope>
</reference>
<dbReference type="PANTHER" id="PTHR34488:SF1">
    <property type="entry name" value="SI:CH211-245H14.1-RELATED"/>
    <property type="match status" value="1"/>
</dbReference>
<dbReference type="GeneTree" id="ENSGT00940000164220"/>
<name>A0A8P4GG86_DICLA</name>
<keyword evidence="2" id="KW-1185">Reference proteome</keyword>
<accession>A0A8P4GG86</accession>
<dbReference type="PANTHER" id="PTHR34488">
    <property type="entry name" value="SI:CH211-245H14.1-RELATED"/>
    <property type="match status" value="1"/>
</dbReference>